<proteinExistence type="predicted"/>
<keyword evidence="1" id="KW-0812">Transmembrane</keyword>
<gene>
    <name evidence="2" type="ORF">SAMN05216205_4291</name>
</gene>
<keyword evidence="1" id="KW-0472">Membrane</keyword>
<organism evidence="2 3">
    <name type="scientific">Pseudomonas mohnii</name>
    <dbReference type="NCBI Taxonomy" id="395600"/>
    <lineage>
        <taxon>Bacteria</taxon>
        <taxon>Pseudomonadati</taxon>
        <taxon>Pseudomonadota</taxon>
        <taxon>Gammaproteobacteria</taxon>
        <taxon>Pseudomonadales</taxon>
        <taxon>Pseudomonadaceae</taxon>
        <taxon>Pseudomonas</taxon>
    </lineage>
</organism>
<feature type="transmembrane region" description="Helical" evidence="1">
    <location>
        <begin position="126"/>
        <end position="150"/>
    </location>
</feature>
<protein>
    <submittedName>
        <fullName evidence="2">Uncharacterized protein</fullName>
    </submittedName>
</protein>
<evidence type="ECO:0000313" key="2">
    <source>
        <dbReference type="EMBL" id="SED12588.1"/>
    </source>
</evidence>
<feature type="transmembrane region" description="Helical" evidence="1">
    <location>
        <begin position="50"/>
        <end position="72"/>
    </location>
</feature>
<name>A0ABY0Y8A0_9PSED</name>
<dbReference type="RefSeq" id="WP_090467288.1">
    <property type="nucleotide sequence ID" value="NZ_FNRV01000001.1"/>
</dbReference>
<sequence length="154" mass="17567">MVNDEWKDIYLLQYERIAQHENQRLAFSGLVIAVTTGALAWVAADKVVSNTFQMLVLVVLLVLINYMAMLFVDKSRFWIKHHQARARKLLALGPPELIAAINSVDKVNSDDDKNRRPNLQRNLHKFLIVCTVVYALPYMWSVMLVLARLAGCVS</sequence>
<comment type="caution">
    <text evidence="2">The sequence shown here is derived from an EMBL/GenBank/DDBJ whole genome shotgun (WGS) entry which is preliminary data.</text>
</comment>
<accession>A0ABY0Y8A0</accession>
<keyword evidence="3" id="KW-1185">Reference proteome</keyword>
<feature type="transmembrane region" description="Helical" evidence="1">
    <location>
        <begin position="25"/>
        <end position="44"/>
    </location>
</feature>
<evidence type="ECO:0000313" key="3">
    <source>
        <dbReference type="Proteomes" id="UP000199665"/>
    </source>
</evidence>
<dbReference type="EMBL" id="FNRV01000001">
    <property type="protein sequence ID" value="SED12588.1"/>
    <property type="molecule type" value="Genomic_DNA"/>
</dbReference>
<keyword evidence="1" id="KW-1133">Transmembrane helix</keyword>
<dbReference type="Proteomes" id="UP000199665">
    <property type="component" value="Unassembled WGS sequence"/>
</dbReference>
<evidence type="ECO:0000256" key="1">
    <source>
        <dbReference type="SAM" id="Phobius"/>
    </source>
</evidence>
<reference evidence="2 3" key="1">
    <citation type="submission" date="2016-10" db="EMBL/GenBank/DDBJ databases">
        <authorList>
            <person name="Varghese N."/>
            <person name="Submissions S."/>
        </authorList>
    </citation>
    <scope>NUCLEOTIDE SEQUENCE [LARGE SCALE GENOMIC DNA]</scope>
    <source>
        <strain evidence="2 3">DSM 18327</strain>
    </source>
</reference>